<protein>
    <recommendedName>
        <fullName evidence="10">Copper acquisition factor BIM1-like domain-containing protein</fullName>
    </recommendedName>
</protein>
<dbReference type="InterPro" id="IPR046530">
    <property type="entry name" value="BIM1-like_dom"/>
</dbReference>
<dbReference type="CDD" id="cd21176">
    <property type="entry name" value="LPMO_auxiliary-like"/>
    <property type="match status" value="1"/>
</dbReference>
<dbReference type="PANTHER" id="PTHR34992:SF1">
    <property type="entry name" value="COPPER ACQUISITION FACTOR BIM1-LIKE DOMAIN-CONTAINING PROTEIN"/>
    <property type="match status" value="1"/>
</dbReference>
<dbReference type="STRING" id="420778.A0A1S8BB71"/>
<keyword evidence="3" id="KW-0336">GPI-anchor</keyword>
<dbReference type="Pfam" id="PF20238">
    <property type="entry name" value="BIM1-like_dom"/>
    <property type="match status" value="1"/>
</dbReference>
<evidence type="ECO:0000256" key="5">
    <source>
        <dbReference type="ARBA" id="ARBA00023136"/>
    </source>
</evidence>
<evidence type="ECO:0000256" key="9">
    <source>
        <dbReference type="SAM" id="SignalP"/>
    </source>
</evidence>
<dbReference type="OrthoDB" id="2146436at2759"/>
<dbReference type="Proteomes" id="UP000190776">
    <property type="component" value="Unassembled WGS sequence"/>
</dbReference>
<name>A0A1S8BB71_9PEZI</name>
<accession>A0A1S8BB71</accession>
<gene>
    <name evidence="11" type="ORF">BK809_0001880</name>
</gene>
<feature type="compositionally biased region" description="Low complexity" evidence="8">
    <location>
        <begin position="136"/>
        <end position="150"/>
    </location>
</feature>
<feature type="chain" id="PRO_5013068835" description="Copper acquisition factor BIM1-like domain-containing protein" evidence="9">
    <location>
        <begin position="20"/>
        <end position="251"/>
    </location>
</feature>
<proteinExistence type="predicted"/>
<evidence type="ECO:0000256" key="6">
    <source>
        <dbReference type="ARBA" id="ARBA00023180"/>
    </source>
</evidence>
<evidence type="ECO:0000256" key="1">
    <source>
        <dbReference type="ARBA" id="ARBA00004609"/>
    </source>
</evidence>
<comment type="subcellular location">
    <subcellularLocation>
        <location evidence="1">Cell membrane</location>
        <topology evidence="1">Lipid-anchor</topology>
        <topology evidence="1">GPI-anchor</topology>
    </subcellularLocation>
</comment>
<keyword evidence="6" id="KW-0325">Glycoprotein</keyword>
<evidence type="ECO:0000256" key="7">
    <source>
        <dbReference type="ARBA" id="ARBA00023288"/>
    </source>
</evidence>
<evidence type="ECO:0000256" key="2">
    <source>
        <dbReference type="ARBA" id="ARBA00022475"/>
    </source>
</evidence>
<evidence type="ECO:0000259" key="10">
    <source>
        <dbReference type="Pfam" id="PF20238"/>
    </source>
</evidence>
<dbReference type="GO" id="GO:0005886">
    <property type="term" value="C:plasma membrane"/>
    <property type="evidence" value="ECO:0007669"/>
    <property type="project" value="UniProtKB-SubCell"/>
</dbReference>
<evidence type="ECO:0000256" key="3">
    <source>
        <dbReference type="ARBA" id="ARBA00022622"/>
    </source>
</evidence>
<keyword evidence="5" id="KW-0472">Membrane</keyword>
<reference evidence="11 12" key="1">
    <citation type="submission" date="2017-01" db="EMBL/GenBank/DDBJ databases">
        <title>Draft genome sequence of Diplodia seriata F98.1, a fungal species involved in grapevine trunk diseases.</title>
        <authorList>
            <person name="Robert-Siegwald G."/>
            <person name="Vallet J."/>
            <person name="Abou-Mansour E."/>
            <person name="Xu J."/>
            <person name="Rey P."/>
            <person name="Bertsch C."/>
            <person name="Rego C."/>
            <person name="Larignon P."/>
            <person name="Fontaine F."/>
            <person name="Lebrun M.-H."/>
        </authorList>
    </citation>
    <scope>NUCLEOTIDE SEQUENCE [LARGE SCALE GENOMIC DNA]</scope>
    <source>
        <strain evidence="11 12">F98.1</strain>
    </source>
</reference>
<keyword evidence="4 9" id="KW-0732">Signal</keyword>
<evidence type="ECO:0000313" key="12">
    <source>
        <dbReference type="Proteomes" id="UP000190776"/>
    </source>
</evidence>
<dbReference type="AlphaFoldDB" id="A0A1S8BB71"/>
<feature type="region of interest" description="Disordered" evidence="8">
    <location>
        <begin position="127"/>
        <end position="168"/>
    </location>
</feature>
<sequence length="251" mass="27114">MLFHTTLLSVASFSALAAAHFTLEWPIARGFDDDKEPNFPCGGFDSVSSNRTSFPLTGPAPIQLKMGHTEANVQVLLAVGNDPGSAFSVELRPTFRERGPESFCIGGVEIPAGANLTAGMNATIQVVTNGDPDGGPPTLTTPTAATAPASPRRPSPTPATPTRRARAAPLLRPPPALRLPRLVLPARPPPRARLRADTSVRGRVCGRLVRRRWAVRRPCYETEWRGFKDGRYTHGWLCVRKMQAQSSYGGI</sequence>
<dbReference type="EMBL" id="MSZU01000087">
    <property type="protein sequence ID" value="OMP84777.1"/>
    <property type="molecule type" value="Genomic_DNA"/>
</dbReference>
<keyword evidence="7" id="KW-0449">Lipoprotein</keyword>
<dbReference type="GO" id="GO:0098552">
    <property type="term" value="C:side of membrane"/>
    <property type="evidence" value="ECO:0007669"/>
    <property type="project" value="UniProtKB-KW"/>
</dbReference>
<organism evidence="11 12">
    <name type="scientific">Diplodia seriata</name>
    <dbReference type="NCBI Taxonomy" id="420778"/>
    <lineage>
        <taxon>Eukaryota</taxon>
        <taxon>Fungi</taxon>
        <taxon>Dikarya</taxon>
        <taxon>Ascomycota</taxon>
        <taxon>Pezizomycotina</taxon>
        <taxon>Dothideomycetes</taxon>
        <taxon>Dothideomycetes incertae sedis</taxon>
        <taxon>Botryosphaeriales</taxon>
        <taxon>Botryosphaeriaceae</taxon>
        <taxon>Diplodia</taxon>
    </lineage>
</organism>
<dbReference type="InterPro" id="IPR046936">
    <property type="entry name" value="BIM1-like"/>
</dbReference>
<evidence type="ECO:0000256" key="8">
    <source>
        <dbReference type="SAM" id="MobiDB-lite"/>
    </source>
</evidence>
<keyword evidence="2" id="KW-1003">Cell membrane</keyword>
<feature type="signal peptide" evidence="9">
    <location>
        <begin position="1"/>
        <end position="19"/>
    </location>
</feature>
<dbReference type="PANTHER" id="PTHR34992">
    <property type="entry name" value="HYPHAL ANASTAMOSIS-7 PROTEIN"/>
    <property type="match status" value="1"/>
</dbReference>
<comment type="caution">
    <text evidence="11">The sequence shown here is derived from an EMBL/GenBank/DDBJ whole genome shotgun (WGS) entry which is preliminary data.</text>
</comment>
<evidence type="ECO:0000313" key="11">
    <source>
        <dbReference type="EMBL" id="OMP84777.1"/>
    </source>
</evidence>
<feature type="domain" description="Copper acquisition factor BIM1-like" evidence="10">
    <location>
        <begin position="19"/>
        <end position="131"/>
    </location>
</feature>
<evidence type="ECO:0000256" key="4">
    <source>
        <dbReference type="ARBA" id="ARBA00022729"/>
    </source>
</evidence>